<dbReference type="Proteomes" id="UP001151699">
    <property type="component" value="Chromosome X"/>
</dbReference>
<dbReference type="Pfam" id="PF01753">
    <property type="entry name" value="zf-MYND"/>
    <property type="match status" value="1"/>
</dbReference>
<dbReference type="Gene3D" id="2.60.120.620">
    <property type="entry name" value="q2cbj1_9rhob like domain"/>
    <property type="match status" value="1"/>
</dbReference>
<keyword evidence="9" id="KW-0408">Iron</keyword>
<keyword evidence="3" id="KW-0479">Metal-binding</keyword>
<accession>A0A9Q0MY82</accession>
<dbReference type="PROSITE" id="PS51471">
    <property type="entry name" value="FE2OG_OXY"/>
    <property type="match status" value="1"/>
</dbReference>
<evidence type="ECO:0000256" key="8">
    <source>
        <dbReference type="ARBA" id="ARBA00023002"/>
    </source>
</evidence>
<evidence type="ECO:0000256" key="6">
    <source>
        <dbReference type="ARBA" id="ARBA00022896"/>
    </source>
</evidence>
<dbReference type="Pfam" id="PF13640">
    <property type="entry name" value="2OG-FeII_Oxy_3"/>
    <property type="match status" value="1"/>
</dbReference>
<organism evidence="16 17">
    <name type="scientific">Pseudolycoriella hygida</name>
    <dbReference type="NCBI Taxonomy" id="35572"/>
    <lineage>
        <taxon>Eukaryota</taxon>
        <taxon>Metazoa</taxon>
        <taxon>Ecdysozoa</taxon>
        <taxon>Arthropoda</taxon>
        <taxon>Hexapoda</taxon>
        <taxon>Insecta</taxon>
        <taxon>Pterygota</taxon>
        <taxon>Neoptera</taxon>
        <taxon>Endopterygota</taxon>
        <taxon>Diptera</taxon>
        <taxon>Nematocera</taxon>
        <taxon>Sciaroidea</taxon>
        <taxon>Sciaridae</taxon>
        <taxon>Pseudolycoriella</taxon>
    </lineage>
</organism>
<dbReference type="PROSITE" id="PS01360">
    <property type="entry name" value="ZF_MYND_1"/>
    <property type="match status" value="1"/>
</dbReference>
<dbReference type="GO" id="GO:0005634">
    <property type="term" value="C:nucleus"/>
    <property type="evidence" value="ECO:0007669"/>
    <property type="project" value="UniProtKB-SubCell"/>
</dbReference>
<evidence type="ECO:0000256" key="1">
    <source>
        <dbReference type="ARBA" id="ARBA00001961"/>
    </source>
</evidence>
<dbReference type="SUPFAM" id="SSF144232">
    <property type="entry name" value="HIT/MYND zinc finger-like"/>
    <property type="match status" value="1"/>
</dbReference>
<dbReference type="AlphaFoldDB" id="A0A9Q0MY82"/>
<evidence type="ECO:0000256" key="5">
    <source>
        <dbReference type="ARBA" id="ARBA00022833"/>
    </source>
</evidence>
<protein>
    <recommendedName>
        <fullName evidence="11">hypoxia-inducible factor-proline dioxygenase</fullName>
        <ecNumber evidence="11">1.14.11.29</ecNumber>
    </recommendedName>
</protein>
<dbReference type="PANTHER" id="PTHR12907:SF26">
    <property type="entry name" value="HIF PROLYL HYDROXYLASE, ISOFORM C"/>
    <property type="match status" value="1"/>
</dbReference>
<evidence type="ECO:0000313" key="16">
    <source>
        <dbReference type="EMBL" id="KAJ6640196.1"/>
    </source>
</evidence>
<keyword evidence="8" id="KW-0560">Oxidoreductase</keyword>
<dbReference type="OrthoDB" id="76265at2759"/>
<name>A0A9Q0MY82_9DIPT</name>
<evidence type="ECO:0000256" key="7">
    <source>
        <dbReference type="ARBA" id="ARBA00022964"/>
    </source>
</evidence>
<keyword evidence="7" id="KW-0223">Dioxygenase</keyword>
<dbReference type="EMBL" id="WJQU01000003">
    <property type="protein sequence ID" value="KAJ6640196.1"/>
    <property type="molecule type" value="Genomic_DNA"/>
</dbReference>
<evidence type="ECO:0000256" key="9">
    <source>
        <dbReference type="ARBA" id="ARBA00023004"/>
    </source>
</evidence>
<evidence type="ECO:0000259" key="14">
    <source>
        <dbReference type="PROSITE" id="PS50865"/>
    </source>
</evidence>
<keyword evidence="17" id="KW-1185">Reference proteome</keyword>
<dbReference type="Gene3D" id="6.10.140.2220">
    <property type="match status" value="1"/>
</dbReference>
<dbReference type="EC" id="1.14.11.29" evidence="11"/>
<comment type="cofactor">
    <cofactor evidence="1">
        <name>L-ascorbate</name>
        <dbReference type="ChEBI" id="CHEBI:38290"/>
    </cofactor>
</comment>
<evidence type="ECO:0000259" key="15">
    <source>
        <dbReference type="PROSITE" id="PS51471"/>
    </source>
</evidence>
<evidence type="ECO:0000313" key="17">
    <source>
        <dbReference type="Proteomes" id="UP001151699"/>
    </source>
</evidence>
<dbReference type="GO" id="GO:0008270">
    <property type="term" value="F:zinc ion binding"/>
    <property type="evidence" value="ECO:0007669"/>
    <property type="project" value="UniProtKB-KW"/>
</dbReference>
<dbReference type="GO" id="GO:0071456">
    <property type="term" value="P:cellular response to hypoxia"/>
    <property type="evidence" value="ECO:0007669"/>
    <property type="project" value="TreeGrafter"/>
</dbReference>
<dbReference type="InterPro" id="IPR044862">
    <property type="entry name" value="Pro_4_hyd_alph_FE2OG_OXY"/>
</dbReference>
<evidence type="ECO:0000256" key="4">
    <source>
        <dbReference type="ARBA" id="ARBA00022771"/>
    </source>
</evidence>
<dbReference type="PANTHER" id="PTHR12907">
    <property type="entry name" value="EGL NINE HOMOLOG-RELATED"/>
    <property type="match status" value="1"/>
</dbReference>
<dbReference type="InterPro" id="IPR002893">
    <property type="entry name" value="Znf_MYND"/>
</dbReference>
<evidence type="ECO:0000256" key="10">
    <source>
        <dbReference type="ARBA" id="ARBA00023242"/>
    </source>
</evidence>
<evidence type="ECO:0000256" key="3">
    <source>
        <dbReference type="ARBA" id="ARBA00022723"/>
    </source>
</evidence>
<dbReference type="GO" id="GO:0008198">
    <property type="term" value="F:ferrous iron binding"/>
    <property type="evidence" value="ECO:0007669"/>
    <property type="project" value="TreeGrafter"/>
</dbReference>
<feature type="domain" description="Fe2OG dioxygenase" evidence="15">
    <location>
        <begin position="272"/>
        <end position="370"/>
    </location>
</feature>
<dbReference type="InterPro" id="IPR051559">
    <property type="entry name" value="HIF_prolyl_hydroxylases"/>
</dbReference>
<dbReference type="GO" id="GO:0031418">
    <property type="term" value="F:L-ascorbic acid binding"/>
    <property type="evidence" value="ECO:0007669"/>
    <property type="project" value="UniProtKB-KW"/>
</dbReference>
<dbReference type="FunFam" id="2.60.120.620:FF:000005">
    <property type="entry name" value="Egl nine homolog 1"/>
    <property type="match status" value="1"/>
</dbReference>
<evidence type="ECO:0000256" key="2">
    <source>
        <dbReference type="ARBA" id="ARBA00004123"/>
    </source>
</evidence>
<dbReference type="SMART" id="SM00702">
    <property type="entry name" value="P4Hc"/>
    <property type="match status" value="1"/>
</dbReference>
<dbReference type="InterPro" id="IPR005123">
    <property type="entry name" value="Oxoglu/Fe-dep_dioxygenase_dom"/>
</dbReference>
<dbReference type="PROSITE" id="PS50865">
    <property type="entry name" value="ZF_MYND_2"/>
    <property type="match status" value="1"/>
</dbReference>
<reference evidence="16" key="1">
    <citation type="submission" date="2022-07" db="EMBL/GenBank/DDBJ databases">
        <authorList>
            <person name="Trinca V."/>
            <person name="Uliana J.V.C."/>
            <person name="Torres T.T."/>
            <person name="Ward R.J."/>
            <person name="Monesi N."/>
        </authorList>
    </citation>
    <scope>NUCLEOTIDE SEQUENCE</scope>
    <source>
        <strain evidence="16">HSMRA1968</strain>
        <tissue evidence="16">Whole embryos</tissue>
    </source>
</reference>
<evidence type="ECO:0000256" key="11">
    <source>
        <dbReference type="ARBA" id="ARBA00039004"/>
    </source>
</evidence>
<sequence>MSNAVQQNCRVCGSEGNLRRCSKCKIAYYCSQVHQESDWRVHKIECKKFSNTSSMQTNNNSSTGNLFDSLDSYRENEHISLWPNLTPTSSHSPSSLLSDSGHGYLSENSDVSHYLPETNSYFAKDEQSEKSQRHFNTLSDNTMQICDDSLMSSHLLTSESRNEDLCKQIINDMNVYGLSVIDDFLGMQKGLEILNEVHCMYSAGVFQNGQIVSSALAERDLQTIRSDKITWVKGTESGCINIGFLINQIDSVVISANKMHDNGILGNYKIRERTKAMVACYPGSGAHYLMHVDNPNKDGRVITAIYYLNLNWETKRSGGILRIFPEQGGTVADIEPKFDRIIFFWSDRRNPHEVQPAHRTRYAITVWYFDAEERESARNRYRQYPQKVT</sequence>
<keyword evidence="4 13" id="KW-0863">Zinc-finger</keyword>
<feature type="domain" description="MYND-type" evidence="14">
    <location>
        <begin position="9"/>
        <end position="46"/>
    </location>
</feature>
<dbReference type="GO" id="GO:0160082">
    <property type="term" value="F:hypoxia-inducible factor-proline dioxygenase activity"/>
    <property type="evidence" value="ECO:0007669"/>
    <property type="project" value="UniProtKB-EC"/>
</dbReference>
<keyword evidence="6" id="KW-0847">Vitamin C</keyword>
<comment type="subcellular location">
    <subcellularLocation>
        <location evidence="2">Nucleus</location>
    </subcellularLocation>
</comment>
<evidence type="ECO:0000256" key="13">
    <source>
        <dbReference type="PROSITE-ProRule" id="PRU00134"/>
    </source>
</evidence>
<comment type="catalytic activity">
    <reaction evidence="12">
        <text>L-prolyl-[hypoxia-inducible factor alpha subunit] + 2-oxoglutarate + O2 = trans-4-hydroxy-L-prolyl-[hypoxia-inducible factor alpha subunit] + succinate + CO2</text>
        <dbReference type="Rhea" id="RHEA:48400"/>
        <dbReference type="Rhea" id="RHEA-COMP:12093"/>
        <dbReference type="Rhea" id="RHEA-COMP:12094"/>
        <dbReference type="ChEBI" id="CHEBI:15379"/>
        <dbReference type="ChEBI" id="CHEBI:16526"/>
        <dbReference type="ChEBI" id="CHEBI:16810"/>
        <dbReference type="ChEBI" id="CHEBI:30031"/>
        <dbReference type="ChEBI" id="CHEBI:50342"/>
        <dbReference type="ChEBI" id="CHEBI:61965"/>
        <dbReference type="EC" id="1.14.11.29"/>
    </reaction>
</comment>
<dbReference type="InterPro" id="IPR006620">
    <property type="entry name" value="Pro_4_hyd_alph"/>
</dbReference>
<proteinExistence type="predicted"/>
<keyword evidence="5" id="KW-0862">Zinc</keyword>
<gene>
    <name evidence="16" type="primary">Egln1</name>
    <name evidence="16" type="ORF">Bhyg_12945</name>
</gene>
<comment type="caution">
    <text evidence="16">The sequence shown here is derived from an EMBL/GenBank/DDBJ whole genome shotgun (WGS) entry which is preliminary data.</text>
</comment>
<evidence type="ECO:0000256" key="12">
    <source>
        <dbReference type="ARBA" id="ARBA00049134"/>
    </source>
</evidence>
<keyword evidence="10" id="KW-0539">Nucleus</keyword>